<evidence type="ECO:0000259" key="2">
    <source>
        <dbReference type="Pfam" id="PF02230"/>
    </source>
</evidence>
<dbReference type="AlphaFoldDB" id="U4LVN3"/>
<evidence type="ECO:0000313" key="4">
    <source>
        <dbReference type="Proteomes" id="UP000018144"/>
    </source>
</evidence>
<protein>
    <submittedName>
        <fullName evidence="3">Similar to Uncharacterized hydrolase C9G1.08c acc. no. O14304</fullName>
    </submittedName>
</protein>
<keyword evidence="3" id="KW-0378">Hydrolase</keyword>
<dbReference type="STRING" id="1076935.U4LVN3"/>
<dbReference type="SUPFAM" id="SSF53474">
    <property type="entry name" value="alpha/beta-Hydrolases"/>
    <property type="match status" value="1"/>
</dbReference>
<evidence type="ECO:0000256" key="1">
    <source>
        <dbReference type="ARBA" id="ARBA00006499"/>
    </source>
</evidence>
<proteinExistence type="inferred from homology"/>
<sequence>MTEPRVPEASDFPKDAVVEIVLPKDKSKPVSNILILLHGLGDSHAPFAALGAQFNFPETACLAVRAPLVLPFNPNGYHWGDDLIFDTSTGGLDMMGSTFNASHKLMKEIIDDVLVGKCGWKRRAIFLFGFGQGGVVALDVATQVPAEGPDAEFGGVVSLGGPLHHSAPSPAKKIKTPILVMGAEKNTAITPEAAQRLKNVFEFVEIVNWKGRKEDGMMKNAEEAMPMMRFMARRLRSRAGIPKGAIELS</sequence>
<keyword evidence="4" id="KW-1185">Reference proteome</keyword>
<dbReference type="OMA" id="VMQFFAR"/>
<comment type="similarity">
    <text evidence="1">Belongs to the AB hydrolase superfamily. AB hydrolase 2 family.</text>
</comment>
<name>U4LVN3_PYROM</name>
<dbReference type="Gene3D" id="3.40.50.1820">
    <property type="entry name" value="alpha/beta hydrolase"/>
    <property type="match status" value="1"/>
</dbReference>
<accession>U4LVN3</accession>
<dbReference type="Proteomes" id="UP000018144">
    <property type="component" value="Unassembled WGS sequence"/>
</dbReference>
<dbReference type="InterPro" id="IPR050565">
    <property type="entry name" value="LYPA1-2/EST-like"/>
</dbReference>
<gene>
    <name evidence="3" type="ORF">PCON_13547</name>
</gene>
<feature type="domain" description="Phospholipase/carboxylesterase/thioesterase" evidence="2">
    <location>
        <begin position="26"/>
        <end position="203"/>
    </location>
</feature>
<dbReference type="PANTHER" id="PTHR10655">
    <property type="entry name" value="LYSOPHOSPHOLIPASE-RELATED"/>
    <property type="match status" value="1"/>
</dbReference>
<dbReference type="Pfam" id="PF02230">
    <property type="entry name" value="Abhydrolase_2"/>
    <property type="match status" value="1"/>
</dbReference>
<reference evidence="3 4" key="1">
    <citation type="journal article" date="2013" name="PLoS Genet.">
        <title>The genome and development-dependent transcriptomes of Pyronema confluens: a window into fungal evolution.</title>
        <authorList>
            <person name="Traeger S."/>
            <person name="Altegoer F."/>
            <person name="Freitag M."/>
            <person name="Gabaldon T."/>
            <person name="Kempken F."/>
            <person name="Kumar A."/>
            <person name="Marcet-Houben M."/>
            <person name="Poggeler S."/>
            <person name="Stajich J.E."/>
            <person name="Nowrousian M."/>
        </authorList>
    </citation>
    <scope>NUCLEOTIDE SEQUENCE [LARGE SCALE GENOMIC DNA]</scope>
    <source>
        <strain evidence="4">CBS 100304</strain>
        <tissue evidence="3">Vegetative mycelium</tissue>
    </source>
</reference>
<dbReference type="InterPro" id="IPR029058">
    <property type="entry name" value="AB_hydrolase_fold"/>
</dbReference>
<dbReference type="EMBL" id="HF935906">
    <property type="protein sequence ID" value="CCX32696.1"/>
    <property type="molecule type" value="Genomic_DNA"/>
</dbReference>
<dbReference type="GO" id="GO:0052689">
    <property type="term" value="F:carboxylic ester hydrolase activity"/>
    <property type="evidence" value="ECO:0007669"/>
    <property type="project" value="TreeGrafter"/>
</dbReference>
<dbReference type="PANTHER" id="PTHR10655:SF67">
    <property type="entry name" value="PHOSPHOLIPASE_CARBOXYLESTERASE SUPERFAMILY (AFU_ORTHOLOGUE AFUA_5G09340)"/>
    <property type="match status" value="1"/>
</dbReference>
<organism evidence="3 4">
    <name type="scientific">Pyronema omphalodes (strain CBS 100304)</name>
    <name type="common">Pyronema confluens</name>
    <dbReference type="NCBI Taxonomy" id="1076935"/>
    <lineage>
        <taxon>Eukaryota</taxon>
        <taxon>Fungi</taxon>
        <taxon>Dikarya</taxon>
        <taxon>Ascomycota</taxon>
        <taxon>Pezizomycotina</taxon>
        <taxon>Pezizomycetes</taxon>
        <taxon>Pezizales</taxon>
        <taxon>Pyronemataceae</taxon>
        <taxon>Pyronema</taxon>
    </lineage>
</organism>
<dbReference type="OrthoDB" id="437457at2759"/>
<dbReference type="GO" id="GO:0005737">
    <property type="term" value="C:cytoplasm"/>
    <property type="evidence" value="ECO:0007669"/>
    <property type="project" value="TreeGrafter"/>
</dbReference>
<dbReference type="eggNOG" id="KOG2112">
    <property type="taxonomic scope" value="Eukaryota"/>
</dbReference>
<dbReference type="GO" id="GO:0008474">
    <property type="term" value="F:palmitoyl-(protein) hydrolase activity"/>
    <property type="evidence" value="ECO:0007669"/>
    <property type="project" value="TreeGrafter"/>
</dbReference>
<dbReference type="InterPro" id="IPR003140">
    <property type="entry name" value="PLipase/COase/thioEstase"/>
</dbReference>
<evidence type="ECO:0000313" key="3">
    <source>
        <dbReference type="EMBL" id="CCX32696.1"/>
    </source>
</evidence>